<evidence type="ECO:0000259" key="4">
    <source>
        <dbReference type="PROSITE" id="PS50943"/>
    </source>
</evidence>
<reference evidence="5 6" key="1">
    <citation type="submission" date="2016-11" db="EMBL/GenBank/DDBJ databases">
        <authorList>
            <person name="Jaros S."/>
            <person name="Januszkiewicz K."/>
            <person name="Wedrychowicz H."/>
        </authorList>
    </citation>
    <scope>NUCLEOTIDE SEQUENCE [LARGE SCALE GENOMIC DNA]</scope>
    <source>
        <strain evidence="5 6">DSM 24787</strain>
    </source>
</reference>
<dbReference type="GO" id="GO:0003700">
    <property type="term" value="F:DNA-binding transcription factor activity"/>
    <property type="evidence" value="ECO:0007669"/>
    <property type="project" value="TreeGrafter"/>
</dbReference>
<keyword evidence="2 5" id="KW-0238">DNA-binding</keyword>
<evidence type="ECO:0000256" key="3">
    <source>
        <dbReference type="ARBA" id="ARBA00023163"/>
    </source>
</evidence>
<evidence type="ECO:0000313" key="5">
    <source>
        <dbReference type="EMBL" id="SIO53553.1"/>
    </source>
</evidence>
<dbReference type="EMBL" id="FSRA01000002">
    <property type="protein sequence ID" value="SIO53553.1"/>
    <property type="molecule type" value="Genomic_DNA"/>
</dbReference>
<sequence length="85" mass="9736">MTIMESSRYIVELINFGNNVRTKRTALGMTQDDLSFHTNIERSEISRIENGKRNIEFETIVRLAEALGTSTSELFLPEKDENSLI</sequence>
<dbReference type="Gene3D" id="1.10.260.40">
    <property type="entry name" value="lambda repressor-like DNA-binding domains"/>
    <property type="match status" value="1"/>
</dbReference>
<keyword evidence="1" id="KW-0805">Transcription regulation</keyword>
<evidence type="ECO:0000256" key="2">
    <source>
        <dbReference type="ARBA" id="ARBA00023125"/>
    </source>
</evidence>
<evidence type="ECO:0000256" key="1">
    <source>
        <dbReference type="ARBA" id="ARBA00023015"/>
    </source>
</evidence>
<dbReference type="SUPFAM" id="SSF47413">
    <property type="entry name" value="lambda repressor-like DNA-binding domains"/>
    <property type="match status" value="1"/>
</dbReference>
<keyword evidence="3" id="KW-0804">Transcription</keyword>
<dbReference type="PROSITE" id="PS50943">
    <property type="entry name" value="HTH_CROC1"/>
    <property type="match status" value="1"/>
</dbReference>
<dbReference type="InterPro" id="IPR050807">
    <property type="entry name" value="TransReg_Diox_bact_type"/>
</dbReference>
<feature type="domain" description="HTH cro/C1-type" evidence="4">
    <location>
        <begin position="20"/>
        <end position="74"/>
    </location>
</feature>
<dbReference type="InterPro" id="IPR001387">
    <property type="entry name" value="Cro/C1-type_HTH"/>
</dbReference>
<dbReference type="STRING" id="536979.SAMN04488055_5436"/>
<organism evidence="5 6">
    <name type="scientific">Chitinophaga niabensis</name>
    <dbReference type="NCBI Taxonomy" id="536979"/>
    <lineage>
        <taxon>Bacteria</taxon>
        <taxon>Pseudomonadati</taxon>
        <taxon>Bacteroidota</taxon>
        <taxon>Chitinophagia</taxon>
        <taxon>Chitinophagales</taxon>
        <taxon>Chitinophagaceae</taxon>
        <taxon>Chitinophaga</taxon>
    </lineage>
</organism>
<dbReference type="CDD" id="cd00093">
    <property type="entry name" value="HTH_XRE"/>
    <property type="match status" value="1"/>
</dbReference>
<accession>A0A1N6KAQ5</accession>
<dbReference type="Proteomes" id="UP000185003">
    <property type="component" value="Unassembled WGS sequence"/>
</dbReference>
<dbReference type="Pfam" id="PF01381">
    <property type="entry name" value="HTH_3"/>
    <property type="match status" value="1"/>
</dbReference>
<evidence type="ECO:0000313" key="6">
    <source>
        <dbReference type="Proteomes" id="UP000185003"/>
    </source>
</evidence>
<protein>
    <submittedName>
        <fullName evidence="5">DNA-binding transcriptional regulator, XRE-family HTH domain</fullName>
    </submittedName>
</protein>
<name>A0A1N6KAQ5_9BACT</name>
<proteinExistence type="predicted"/>
<keyword evidence="6" id="KW-1185">Reference proteome</keyword>
<dbReference type="InterPro" id="IPR010982">
    <property type="entry name" value="Lambda_DNA-bd_dom_sf"/>
</dbReference>
<dbReference type="AlphaFoldDB" id="A0A1N6KAQ5"/>
<gene>
    <name evidence="5" type="ORF">SAMN04488055_5436</name>
</gene>
<dbReference type="PANTHER" id="PTHR46797">
    <property type="entry name" value="HTH-TYPE TRANSCRIPTIONAL REGULATOR"/>
    <property type="match status" value="1"/>
</dbReference>
<dbReference type="GO" id="GO:0005829">
    <property type="term" value="C:cytosol"/>
    <property type="evidence" value="ECO:0007669"/>
    <property type="project" value="TreeGrafter"/>
</dbReference>
<dbReference type="RefSeq" id="WP_084185851.1">
    <property type="nucleotide sequence ID" value="NZ_FSRA01000002.1"/>
</dbReference>
<dbReference type="PANTHER" id="PTHR46797:SF23">
    <property type="entry name" value="HTH-TYPE TRANSCRIPTIONAL REGULATOR SUTR"/>
    <property type="match status" value="1"/>
</dbReference>
<dbReference type="GO" id="GO:0003677">
    <property type="term" value="F:DNA binding"/>
    <property type="evidence" value="ECO:0007669"/>
    <property type="project" value="UniProtKB-KW"/>
</dbReference>
<dbReference type="SMART" id="SM00530">
    <property type="entry name" value="HTH_XRE"/>
    <property type="match status" value="1"/>
</dbReference>